<evidence type="ECO:0000256" key="3">
    <source>
        <dbReference type="SAM" id="Coils"/>
    </source>
</evidence>
<evidence type="ECO:0000313" key="5">
    <source>
        <dbReference type="EMBL" id="QTC92601.1"/>
    </source>
</evidence>
<dbReference type="Proteomes" id="UP000663918">
    <property type="component" value="Chromosome"/>
</dbReference>
<dbReference type="GO" id="GO:0005829">
    <property type="term" value="C:cytosol"/>
    <property type="evidence" value="ECO:0007669"/>
    <property type="project" value="TreeGrafter"/>
</dbReference>
<evidence type="ECO:0000313" key="6">
    <source>
        <dbReference type="Proteomes" id="UP000663918"/>
    </source>
</evidence>
<proteinExistence type="inferred from homology"/>
<dbReference type="InterPro" id="IPR005632">
    <property type="entry name" value="Chaperone_Skp"/>
</dbReference>
<dbReference type="RefSeq" id="WP_207931880.1">
    <property type="nucleotide sequence ID" value="NZ_CP062222.1"/>
</dbReference>
<keyword evidence="3" id="KW-0175">Coiled coil</keyword>
<dbReference type="InterPro" id="IPR024930">
    <property type="entry name" value="Skp_dom_sf"/>
</dbReference>
<dbReference type="GO" id="GO:0050821">
    <property type="term" value="P:protein stabilization"/>
    <property type="evidence" value="ECO:0007669"/>
    <property type="project" value="TreeGrafter"/>
</dbReference>
<comment type="similarity">
    <text evidence="1">Belongs to the Skp family.</text>
</comment>
<evidence type="ECO:0000256" key="2">
    <source>
        <dbReference type="ARBA" id="ARBA00022729"/>
    </source>
</evidence>
<dbReference type="SMART" id="SM00935">
    <property type="entry name" value="OmpH"/>
    <property type="match status" value="1"/>
</dbReference>
<dbReference type="KEGG" id="bgoe:IFJ75_06960"/>
<evidence type="ECO:0000256" key="1">
    <source>
        <dbReference type="ARBA" id="ARBA00009091"/>
    </source>
</evidence>
<dbReference type="GO" id="GO:0051082">
    <property type="term" value="F:unfolded protein binding"/>
    <property type="evidence" value="ECO:0007669"/>
    <property type="project" value="InterPro"/>
</dbReference>
<keyword evidence="6" id="KW-1185">Reference proteome</keyword>
<protein>
    <submittedName>
        <fullName evidence="5">OmpH family outer membrane protein</fullName>
    </submittedName>
</protein>
<dbReference type="PANTHER" id="PTHR35089:SF1">
    <property type="entry name" value="CHAPERONE PROTEIN SKP"/>
    <property type="match status" value="1"/>
</dbReference>
<feature type="coiled-coil region" evidence="3">
    <location>
        <begin position="93"/>
        <end position="120"/>
    </location>
</feature>
<reference evidence="5" key="1">
    <citation type="submission" date="2020-09" db="EMBL/GenBank/DDBJ databases">
        <title>Brevundimonas sp. LVF2 isolated from a puddle in Goettingen, Germany.</title>
        <authorList>
            <person name="Friedrich I."/>
            <person name="Klassen A."/>
            <person name="Hannes N."/>
            <person name="Schneider D."/>
            <person name="Hertel R."/>
            <person name="Daniel R."/>
        </authorList>
    </citation>
    <scope>NUCLEOTIDE SEQUENCE</scope>
    <source>
        <strain evidence="5">LVF2</strain>
    </source>
</reference>
<feature type="signal peptide" evidence="4">
    <location>
        <begin position="1"/>
        <end position="22"/>
    </location>
</feature>
<keyword evidence="2 4" id="KW-0732">Signal</keyword>
<organism evidence="5 6">
    <name type="scientific">Brevundimonas goettingensis</name>
    <dbReference type="NCBI Taxonomy" id="2774190"/>
    <lineage>
        <taxon>Bacteria</taxon>
        <taxon>Pseudomonadati</taxon>
        <taxon>Pseudomonadota</taxon>
        <taxon>Alphaproteobacteria</taxon>
        <taxon>Caulobacterales</taxon>
        <taxon>Caulobacteraceae</taxon>
        <taxon>Brevundimonas</taxon>
    </lineage>
</organism>
<evidence type="ECO:0000256" key="4">
    <source>
        <dbReference type="SAM" id="SignalP"/>
    </source>
</evidence>
<name>A0A975C7F9_9CAUL</name>
<feature type="chain" id="PRO_5036871934" evidence="4">
    <location>
        <begin position="23"/>
        <end position="195"/>
    </location>
</feature>
<dbReference type="Pfam" id="PF03938">
    <property type="entry name" value="OmpH"/>
    <property type="match status" value="1"/>
</dbReference>
<dbReference type="PANTHER" id="PTHR35089">
    <property type="entry name" value="CHAPERONE PROTEIN SKP"/>
    <property type="match status" value="1"/>
</dbReference>
<dbReference type="Gene3D" id="3.30.910.20">
    <property type="entry name" value="Skp domain"/>
    <property type="match status" value="1"/>
</dbReference>
<sequence>MKTLLIGAVALASLFAASAASAQTAGPQNPGPVIPGVCVFFNQQMLAQSSAGQSVQTRMTALANEVQGELQPYATTIQTEATALQQGAATIPADQMNQRRQALQARAQEAQQLQQTREEELRYTLSEQRRLISVAVEPILVAIYQEKGCGIMLDRESVFIMNPAMDVTGEVITRLNAQLPTLTFNRMPVPVQQGQ</sequence>
<dbReference type="SUPFAM" id="SSF111384">
    <property type="entry name" value="OmpH-like"/>
    <property type="match status" value="1"/>
</dbReference>
<gene>
    <name evidence="5" type="ORF">IFJ75_06960</name>
</gene>
<dbReference type="EMBL" id="CP062222">
    <property type="protein sequence ID" value="QTC92601.1"/>
    <property type="molecule type" value="Genomic_DNA"/>
</dbReference>
<accession>A0A975C7F9</accession>
<dbReference type="AlphaFoldDB" id="A0A975C7F9"/>